<proteinExistence type="predicted"/>
<evidence type="ECO:0000313" key="1">
    <source>
        <dbReference type="EMBL" id="EKB58925.1"/>
    </source>
</evidence>
<evidence type="ECO:0000313" key="2">
    <source>
        <dbReference type="Proteomes" id="UP000005147"/>
    </source>
</evidence>
<protein>
    <submittedName>
        <fullName evidence="1">Uncharacterized protein</fullName>
    </submittedName>
</protein>
<comment type="caution">
    <text evidence="1">The sequence shown here is derived from an EMBL/GenBank/DDBJ whole genome shotgun (WGS) entry which is preliminary data.</text>
</comment>
<dbReference type="PATRIC" id="fig|883112.3.peg.3"/>
<keyword evidence="2" id="KW-1185">Reference proteome</keyword>
<dbReference type="RefSeq" id="WP_006700674.1">
    <property type="nucleotide sequence ID" value="NZ_JH932300.1"/>
</dbReference>
<sequence>MVDPFKYNKWENRLKTIKIFLKDGTIDKGIFIEADPECDNGEGDGFILDVDGDTTVGRLILGKDVERVEFED</sequence>
<name>K1LPM8_9LACT</name>
<dbReference type="eggNOG" id="ENOG502ZNAD">
    <property type="taxonomic scope" value="Bacteria"/>
</dbReference>
<dbReference type="EMBL" id="AGZE01000001">
    <property type="protein sequence ID" value="EKB58925.1"/>
    <property type="molecule type" value="Genomic_DNA"/>
</dbReference>
<gene>
    <name evidence="1" type="ORF">HMPREF9707_00003</name>
</gene>
<dbReference type="AlphaFoldDB" id="K1LPM8"/>
<reference evidence="1 2" key="1">
    <citation type="submission" date="2012-07" db="EMBL/GenBank/DDBJ databases">
        <title>The Genome Sequence of Facklamia ignava CCUG 37419.</title>
        <authorList>
            <consortium name="The Broad Institute Genome Sequencing Platform"/>
            <person name="Earl A."/>
            <person name="Ward D."/>
            <person name="Feldgarden M."/>
            <person name="Gevers D."/>
            <person name="Huys G."/>
            <person name="Walker B."/>
            <person name="Young S.K."/>
            <person name="Zeng Q."/>
            <person name="Gargeya S."/>
            <person name="Fitzgerald M."/>
            <person name="Haas B."/>
            <person name="Abouelleil A."/>
            <person name="Alvarado L."/>
            <person name="Arachchi H.M."/>
            <person name="Berlin A.M."/>
            <person name="Chapman S.B."/>
            <person name="Goldberg J."/>
            <person name="Griggs A."/>
            <person name="Gujja S."/>
            <person name="Hansen M."/>
            <person name="Howarth C."/>
            <person name="Imamovic A."/>
            <person name="Larimer J."/>
            <person name="McCowen C."/>
            <person name="Montmayeur A."/>
            <person name="Murphy C."/>
            <person name="Neiman D."/>
            <person name="Pearson M."/>
            <person name="Priest M."/>
            <person name="Roberts A."/>
            <person name="Saif S."/>
            <person name="Shea T."/>
            <person name="Sisk P."/>
            <person name="Sykes S."/>
            <person name="Wortman J."/>
            <person name="Nusbaum C."/>
            <person name="Birren B."/>
        </authorList>
    </citation>
    <scope>NUCLEOTIDE SEQUENCE [LARGE SCALE GENOMIC DNA]</scope>
    <source>
        <strain evidence="1 2">CCUG 37419</strain>
    </source>
</reference>
<organism evidence="1 2">
    <name type="scientific">Falseniella ignava CCUG 37419</name>
    <dbReference type="NCBI Taxonomy" id="883112"/>
    <lineage>
        <taxon>Bacteria</taxon>
        <taxon>Bacillati</taxon>
        <taxon>Bacillota</taxon>
        <taxon>Bacilli</taxon>
        <taxon>Lactobacillales</taxon>
        <taxon>Aerococcaceae</taxon>
        <taxon>Falseniella</taxon>
    </lineage>
</organism>
<dbReference type="HOGENOM" id="CLU_2716450_0_0_9"/>
<accession>K1LPM8</accession>
<dbReference type="STRING" id="883112.HMPREF9707_00003"/>
<dbReference type="Proteomes" id="UP000005147">
    <property type="component" value="Unassembled WGS sequence"/>
</dbReference>